<gene>
    <name evidence="2" type="ORF">UVI_02009240</name>
</gene>
<feature type="region of interest" description="Disordered" evidence="1">
    <location>
        <begin position="18"/>
        <end position="40"/>
    </location>
</feature>
<proteinExistence type="predicted"/>
<evidence type="ECO:0000313" key="3">
    <source>
        <dbReference type="Proteomes" id="UP000054053"/>
    </source>
</evidence>
<dbReference type="EMBL" id="BBTG02000003">
    <property type="protein sequence ID" value="GAO14624.1"/>
    <property type="molecule type" value="Genomic_DNA"/>
</dbReference>
<evidence type="ECO:0000256" key="1">
    <source>
        <dbReference type="SAM" id="MobiDB-lite"/>
    </source>
</evidence>
<sequence>MLASVGYQIDHRMLARPKHKGIRVPSNANSRPAKSQPVDAQELTERLFVVLAEQKARSQGKPCVTAGAERLAKTKAVSRPKASVVHASSIAVTSTSTSTSTSMSTTSRRDVPLSHDTEKPAPRAELSREDEAKTSSIKRRGKTNGNNARVDGNKGDQVSRLSMRPGQSYQTSSKYARETA</sequence>
<organism evidence="2 3">
    <name type="scientific">Ustilaginoidea virens</name>
    <name type="common">Rice false smut fungus</name>
    <name type="synonym">Villosiclava virens</name>
    <dbReference type="NCBI Taxonomy" id="1159556"/>
    <lineage>
        <taxon>Eukaryota</taxon>
        <taxon>Fungi</taxon>
        <taxon>Dikarya</taxon>
        <taxon>Ascomycota</taxon>
        <taxon>Pezizomycotina</taxon>
        <taxon>Sordariomycetes</taxon>
        <taxon>Hypocreomycetidae</taxon>
        <taxon>Hypocreales</taxon>
        <taxon>Clavicipitaceae</taxon>
        <taxon>Ustilaginoidea</taxon>
    </lineage>
</organism>
<feature type="compositionally biased region" description="Low complexity" evidence="1">
    <location>
        <begin position="82"/>
        <end position="106"/>
    </location>
</feature>
<comment type="caution">
    <text evidence="2">The sequence shown here is derived from an EMBL/GenBank/DDBJ whole genome shotgun (WGS) entry which is preliminary data.</text>
</comment>
<feature type="compositionally biased region" description="Polar residues" evidence="1">
    <location>
        <begin position="165"/>
        <end position="174"/>
    </location>
</feature>
<dbReference type="AlphaFoldDB" id="A0A1B5KUN9"/>
<feature type="compositionally biased region" description="Basic and acidic residues" evidence="1">
    <location>
        <begin position="107"/>
        <end position="133"/>
    </location>
</feature>
<evidence type="ECO:0000313" key="2">
    <source>
        <dbReference type="EMBL" id="GAO14624.1"/>
    </source>
</evidence>
<feature type="region of interest" description="Disordered" evidence="1">
    <location>
        <begin position="73"/>
        <end position="180"/>
    </location>
</feature>
<reference evidence="3" key="1">
    <citation type="journal article" date="2016" name="Genome Announc.">
        <title>Genome sequence of Ustilaginoidea virens IPU010, a rice pathogenic fungus causing false smut.</title>
        <authorList>
            <person name="Kumagai T."/>
            <person name="Ishii T."/>
            <person name="Terai G."/>
            <person name="Umemura M."/>
            <person name="Machida M."/>
            <person name="Asai K."/>
        </authorList>
    </citation>
    <scope>NUCLEOTIDE SEQUENCE [LARGE SCALE GENOMIC DNA]</scope>
    <source>
        <strain evidence="3">IPU010</strain>
    </source>
</reference>
<accession>A0A1B5KUN9</accession>
<name>A0A1B5KUN9_USTVR</name>
<dbReference type="Proteomes" id="UP000054053">
    <property type="component" value="Unassembled WGS sequence"/>
</dbReference>
<protein>
    <submittedName>
        <fullName evidence="2">Uncharacterized protein</fullName>
    </submittedName>
</protein>